<organism evidence="2 3">
    <name type="scientific">Candidatus Aeolococcus gillhamiae</name>
    <dbReference type="NCBI Taxonomy" id="3127015"/>
    <lineage>
        <taxon>Bacteria</taxon>
        <taxon>Bacillati</taxon>
        <taxon>Candidatus Dormiibacterota</taxon>
        <taxon>Candidatus Dormibacteria</taxon>
        <taxon>Candidatus Aeolococcales</taxon>
        <taxon>Candidatus Aeolococcaceae</taxon>
        <taxon>Candidatus Aeolococcus</taxon>
    </lineage>
</organism>
<dbReference type="RefSeq" id="WP_337309911.1">
    <property type="nucleotide sequence ID" value="NZ_JAEKNS010000048.1"/>
</dbReference>
<accession>A0A934JZB2</accession>
<reference evidence="2 3" key="1">
    <citation type="submission" date="2020-10" db="EMBL/GenBank/DDBJ databases">
        <title>Ca. Dormibacterota MAGs.</title>
        <authorList>
            <person name="Montgomery K."/>
        </authorList>
    </citation>
    <scope>NUCLEOTIDE SEQUENCE [LARGE SCALE GENOMIC DNA]</scope>
    <source>
        <strain evidence="2">SC8812_S17_18</strain>
    </source>
</reference>
<evidence type="ECO:0000313" key="3">
    <source>
        <dbReference type="Proteomes" id="UP000606991"/>
    </source>
</evidence>
<dbReference type="AlphaFoldDB" id="A0A934JZB2"/>
<dbReference type="Proteomes" id="UP000606991">
    <property type="component" value="Unassembled WGS sequence"/>
</dbReference>
<dbReference type="EMBL" id="JAEKNS010000048">
    <property type="protein sequence ID" value="MBJ7594043.1"/>
    <property type="molecule type" value="Genomic_DNA"/>
</dbReference>
<gene>
    <name evidence="2" type="ORF">JF886_04140</name>
</gene>
<name>A0A934JZB2_9BACT</name>
<protein>
    <submittedName>
        <fullName evidence="2">Uncharacterized protein</fullName>
    </submittedName>
</protein>
<proteinExistence type="predicted"/>
<feature type="region of interest" description="Disordered" evidence="1">
    <location>
        <begin position="1"/>
        <end position="20"/>
    </location>
</feature>
<sequence length="93" mass="10376">MPSPERKATHPTVETPSMPEVGLWDAEDGSFYGSHLRRSIVARGWTVPEFARASRLDPGSVYAAIQGRRVRDATAIRIFSTLERRPPMAIVLK</sequence>
<evidence type="ECO:0000256" key="1">
    <source>
        <dbReference type="SAM" id="MobiDB-lite"/>
    </source>
</evidence>
<comment type="caution">
    <text evidence="2">The sequence shown here is derived from an EMBL/GenBank/DDBJ whole genome shotgun (WGS) entry which is preliminary data.</text>
</comment>
<evidence type="ECO:0000313" key="2">
    <source>
        <dbReference type="EMBL" id="MBJ7594043.1"/>
    </source>
</evidence>